<sequence>MTVSPSRVRESTEEPLPPLPVHPMVDYTLPSTPEPFQTDYQTGTPIAIDLGRSTLRLGLTTKQEPSNVFPSVSSRYRDRKNNKSLTLVGYDCFIDSSVRANVRTPFDGPMITNWDHLETIFDYSFVHLGVSSSGYVDNPIIMNEVMAPPFQQRSNLMQLLFETYAVPKLTFGVDSLFSYYYNGGSNGLVISTGHDATHVIPVVDHRPLVSISKRLNWGGNQSFNYLSSALSLKYPYFPARISNYNVENMVKDFCYVSKDFNEEIKHYLDLDNLEKKDVVVEAPFTEFIKPVKTEEELALEAEKKKETLRKLQEQAQQRRLEKLVQKEQDHVYYTALKEKLAKMNKKQFLETLRAEGFEDEADLNKYMASLERSLARARKQDIGENDTDTGPPSWPLVDIPDADLDEEQIKEKRKQRLMKSNYDARQRAKEEKELAKKQAEEEARKDKEWRESDLESWSADRRNKLEKLIKRSKDRKKLKEELTDRKSRAAQMRMKNIASLASDDGPAVSGSSARKRKAAASVTIDDDPNDTFGANDDDWAVYRDIANVDDEEAEEEEEQMILNLESELLEFDPTFTVEDTLERQFNWRNSTIHRFLRGPRDYQEDDQHQNHQIHLNVERIRIPEILFQPSIAGVDQAGITELCEDTVLRRLPQESGFSGDDSNRILKDIFLTGGQSLFQNFEERLYNEFRSFLPVGTKLKIRRANDPLLDAWKGMAKWANTQDSKGSYITKKEYDEMGPEYIKENNFGCVKL</sequence>
<reference evidence="4" key="1">
    <citation type="submission" date="2023-04" db="EMBL/GenBank/DDBJ databases">
        <title>Ambrosiozyma monospora NBRC 1965.</title>
        <authorList>
            <person name="Ichikawa N."/>
            <person name="Sato H."/>
            <person name="Tonouchi N."/>
        </authorList>
    </citation>
    <scope>NUCLEOTIDE SEQUENCE</scope>
    <source>
        <strain evidence="4">NBRC 1965</strain>
    </source>
</reference>
<feature type="region of interest" description="Disordered" evidence="3">
    <location>
        <begin position="379"/>
        <end position="399"/>
    </location>
</feature>
<organism evidence="4 5">
    <name type="scientific">Ambrosiozyma monospora</name>
    <name type="common">Yeast</name>
    <name type="synonym">Endomycopsis monosporus</name>
    <dbReference type="NCBI Taxonomy" id="43982"/>
    <lineage>
        <taxon>Eukaryota</taxon>
        <taxon>Fungi</taxon>
        <taxon>Dikarya</taxon>
        <taxon>Ascomycota</taxon>
        <taxon>Saccharomycotina</taxon>
        <taxon>Pichiomycetes</taxon>
        <taxon>Pichiales</taxon>
        <taxon>Pichiaceae</taxon>
        <taxon>Ambrosiozyma</taxon>
    </lineage>
</organism>
<evidence type="ECO:0000313" key="4">
    <source>
        <dbReference type="EMBL" id="GMG19179.1"/>
    </source>
</evidence>
<accession>A0A9W6YR60</accession>
<comment type="similarity">
    <text evidence="1">Belongs to the actin family.</text>
</comment>
<dbReference type="SMART" id="SM00268">
    <property type="entry name" value="ACTIN"/>
    <property type="match status" value="1"/>
</dbReference>
<evidence type="ECO:0000256" key="2">
    <source>
        <dbReference type="SAM" id="Coils"/>
    </source>
</evidence>
<keyword evidence="5" id="KW-1185">Reference proteome</keyword>
<evidence type="ECO:0000256" key="1">
    <source>
        <dbReference type="RuleBase" id="RU000487"/>
    </source>
</evidence>
<dbReference type="Pfam" id="PF00022">
    <property type="entry name" value="Actin"/>
    <property type="match status" value="2"/>
</dbReference>
<dbReference type="Proteomes" id="UP001165063">
    <property type="component" value="Unassembled WGS sequence"/>
</dbReference>
<dbReference type="FunFam" id="3.30.420.40:FF:000058">
    <property type="entry name" value="Putative actin-related protein 5"/>
    <property type="match status" value="1"/>
</dbReference>
<dbReference type="EMBL" id="BSXU01000077">
    <property type="protein sequence ID" value="GMG19179.1"/>
    <property type="molecule type" value="Genomic_DNA"/>
</dbReference>
<dbReference type="PANTHER" id="PTHR11937">
    <property type="entry name" value="ACTIN"/>
    <property type="match status" value="1"/>
</dbReference>
<name>A0A9W6YR60_AMBMO</name>
<dbReference type="InterPro" id="IPR004000">
    <property type="entry name" value="Actin"/>
</dbReference>
<dbReference type="AlphaFoldDB" id="A0A9W6YR60"/>
<dbReference type="PRINTS" id="PR00190">
    <property type="entry name" value="ACTIN"/>
</dbReference>
<dbReference type="SUPFAM" id="SSF53067">
    <property type="entry name" value="Actin-like ATPase domain"/>
    <property type="match status" value="2"/>
</dbReference>
<protein>
    <submittedName>
        <fullName evidence="4">Unnamed protein product</fullName>
    </submittedName>
</protein>
<feature type="region of interest" description="Disordered" evidence="3">
    <location>
        <begin position="1"/>
        <end position="22"/>
    </location>
</feature>
<feature type="compositionally biased region" description="Basic and acidic residues" evidence="3">
    <location>
        <begin position="422"/>
        <end position="456"/>
    </location>
</feature>
<dbReference type="InterPro" id="IPR043129">
    <property type="entry name" value="ATPase_NBD"/>
</dbReference>
<feature type="region of interest" description="Disordered" evidence="3">
    <location>
        <begin position="501"/>
        <end position="531"/>
    </location>
</feature>
<dbReference type="Gene3D" id="3.90.640.10">
    <property type="entry name" value="Actin, Chain A, domain 4"/>
    <property type="match status" value="1"/>
</dbReference>
<feature type="region of interest" description="Disordered" evidence="3">
    <location>
        <begin position="414"/>
        <end position="456"/>
    </location>
</feature>
<dbReference type="OrthoDB" id="7340501at2759"/>
<comment type="caution">
    <text evidence="4">The sequence shown here is derived from an EMBL/GenBank/DDBJ whole genome shotgun (WGS) entry which is preliminary data.</text>
</comment>
<feature type="coiled-coil region" evidence="2">
    <location>
        <begin position="291"/>
        <end position="321"/>
    </location>
</feature>
<proteinExistence type="inferred from homology"/>
<evidence type="ECO:0000313" key="5">
    <source>
        <dbReference type="Proteomes" id="UP001165063"/>
    </source>
</evidence>
<dbReference type="CDD" id="cd10211">
    <property type="entry name" value="ASKHA_NBD_Arp5"/>
    <property type="match status" value="1"/>
</dbReference>
<gene>
    <name evidence="4" type="ORF">Amon01_000026500</name>
</gene>
<keyword evidence="2" id="KW-0175">Coiled coil</keyword>
<evidence type="ECO:0000256" key="3">
    <source>
        <dbReference type="SAM" id="MobiDB-lite"/>
    </source>
</evidence>
<dbReference type="Gene3D" id="3.30.420.40">
    <property type="match status" value="2"/>
</dbReference>